<keyword evidence="3" id="KW-1185">Reference proteome</keyword>
<feature type="region of interest" description="Disordered" evidence="1">
    <location>
        <begin position="202"/>
        <end position="225"/>
    </location>
</feature>
<proteinExistence type="predicted"/>
<dbReference type="Pfam" id="PF07841">
    <property type="entry name" value="DM4_12"/>
    <property type="match status" value="3"/>
</dbReference>
<reference evidence="2" key="2">
    <citation type="submission" date="2022-10" db="EMBL/GenBank/DDBJ databases">
        <authorList>
            <consortium name="ENA_rothamsted_submissions"/>
            <consortium name="culmorum"/>
            <person name="King R."/>
        </authorList>
    </citation>
    <scope>NUCLEOTIDE SEQUENCE</scope>
</reference>
<dbReference type="AlphaFoldDB" id="A0A9N9S2U5"/>
<dbReference type="PANTHER" id="PTHR21398:SF1">
    <property type="entry name" value="FI03705P"/>
    <property type="match status" value="1"/>
</dbReference>
<evidence type="ECO:0000313" key="3">
    <source>
        <dbReference type="Proteomes" id="UP001153620"/>
    </source>
</evidence>
<dbReference type="InterPro" id="IPR006631">
    <property type="entry name" value="DM4_12"/>
</dbReference>
<reference evidence="2" key="1">
    <citation type="submission" date="2022-01" db="EMBL/GenBank/DDBJ databases">
        <authorList>
            <person name="King R."/>
        </authorList>
    </citation>
    <scope>NUCLEOTIDE SEQUENCE</scope>
</reference>
<dbReference type="EMBL" id="OU895879">
    <property type="protein sequence ID" value="CAG9808161.1"/>
    <property type="molecule type" value="Genomic_DNA"/>
</dbReference>
<dbReference type="PANTHER" id="PTHR21398">
    <property type="entry name" value="AGAP007094-PA"/>
    <property type="match status" value="1"/>
</dbReference>
<dbReference type="Proteomes" id="UP001153620">
    <property type="component" value="Chromosome 3"/>
</dbReference>
<name>A0A9N9S2U5_9DIPT</name>
<dbReference type="OrthoDB" id="6617264at2759"/>
<sequence>MIVKHRMKRQLVFQPGTRIMFRVNTKNNIIKVNQIFAHGFGFRGNIDLTQPDNINLLAPEHRMKRSVTRREVYETIGELMNQFGFDGRLCIQRMICSAIHDIPLSAKGIFSKVFKLIFTSVTSNNEIDCETDENTENELLSRKKRALTFPPGSSLQLAYDQTMPIAAAQLLFTVGVTVALAFELPDKPIGRITQELRDSLQKRLHPSSTTAAPATSNDSDSDHSRIDYNSNNLKYIYNNKQTYYNSMNKHKYYYGNYGFKDRIDDNKSLTNKTTSNDNDVESKKVVKTYTNKDGQKVITMKIKYGKKKQKLGNLFLRKHNRVYPVFGKRSIDDNLTHDRIFYLDHHRNSRFDVYEKIENFLIGQGKNGTGCVLRALCETAQKNQNAEKAPFLIEILRAIFTLPHQVVPYKKSSHHVYDDAHSNLTGDCAELYPQLYLLPNHQCNSQESFEEHDVDSNTEIVYIEDDDDHDVEDIGDIPLSRKKRALTFPSGSSLQLAYDQTIPIVAAQMLFTIGVTIALAFELPDKPIHTITDELRQNFQERLHGKTTTAAPEVDYNSTDDHHSRIDYNSNNLKYVYNSKDAYYNMMNKHNYYYGNQGFKDRIDDNQSTTSKPTNTTNGDIISKQVVKTHMNKDGKKVITMKIKYNNKKKKLGNLFMRKHHRVYPVFGKRSVDDHITHEDLFYVDHHRNSRFEVYEKVENFLNGREKDGTGCVLRALCETAQKNQNDEKAPFLIEILRAIFTLPHQVMPYKKDSHHFYDDAHSSLTADCAELYPQCKDSIWSPDFRF</sequence>
<organism evidence="2 3">
    <name type="scientific">Chironomus riparius</name>
    <dbReference type="NCBI Taxonomy" id="315576"/>
    <lineage>
        <taxon>Eukaryota</taxon>
        <taxon>Metazoa</taxon>
        <taxon>Ecdysozoa</taxon>
        <taxon>Arthropoda</taxon>
        <taxon>Hexapoda</taxon>
        <taxon>Insecta</taxon>
        <taxon>Pterygota</taxon>
        <taxon>Neoptera</taxon>
        <taxon>Endopterygota</taxon>
        <taxon>Diptera</taxon>
        <taxon>Nematocera</taxon>
        <taxon>Chironomoidea</taxon>
        <taxon>Chironomidae</taxon>
        <taxon>Chironominae</taxon>
        <taxon>Chironomus</taxon>
    </lineage>
</organism>
<dbReference type="SMART" id="SM00718">
    <property type="entry name" value="DM4_12"/>
    <property type="match status" value="3"/>
</dbReference>
<gene>
    <name evidence="2" type="ORF">CHIRRI_LOCUS11006</name>
</gene>
<protein>
    <submittedName>
        <fullName evidence="2">Uncharacterized protein</fullName>
    </submittedName>
</protein>
<evidence type="ECO:0000313" key="2">
    <source>
        <dbReference type="EMBL" id="CAG9808161.1"/>
    </source>
</evidence>
<feature type="compositionally biased region" description="Polar residues" evidence="1">
    <location>
        <begin position="206"/>
        <end position="218"/>
    </location>
</feature>
<evidence type="ECO:0000256" key="1">
    <source>
        <dbReference type="SAM" id="MobiDB-lite"/>
    </source>
</evidence>
<accession>A0A9N9S2U5</accession>